<dbReference type="Proteomes" id="UP000315235">
    <property type="component" value="Unassembled WGS sequence"/>
</dbReference>
<keyword evidence="2" id="KW-1185">Reference proteome</keyword>
<reference evidence="1 2" key="1">
    <citation type="submission" date="2019-07" db="EMBL/GenBank/DDBJ databases">
        <title>Pseudomonas mangiferae sp. nov., isolated from bark of mango tree in Thailand.</title>
        <authorList>
            <person name="Srisuk N."/>
            <person name="Anurat P."/>
        </authorList>
    </citation>
    <scope>NUCLEOTIDE SEQUENCE [LARGE SCALE GENOMIC DNA]</scope>
    <source>
        <strain evidence="1 2">DMKU_BBB3-04</strain>
    </source>
</reference>
<dbReference type="RefSeq" id="WP_143488724.1">
    <property type="nucleotide sequence ID" value="NZ_VJOY01000008.1"/>
</dbReference>
<evidence type="ECO:0000313" key="1">
    <source>
        <dbReference type="EMBL" id="TRX74396.1"/>
    </source>
</evidence>
<comment type="caution">
    <text evidence="1">The sequence shown here is derived from an EMBL/GenBank/DDBJ whole genome shotgun (WGS) entry which is preliminary data.</text>
</comment>
<proteinExistence type="predicted"/>
<dbReference type="AlphaFoldDB" id="A0A553GY26"/>
<name>A0A553GY26_9PSED</name>
<sequence length="217" mass="24086">MYQAIQSSPSCPHEISGEVGLQGICSTAEVTFKRDVDRGSSHIFTGESGFTYFSRRCLEPTAPKRAAHDVSATQMKFLPGRLPGYLGAFGHYLYGDCPVREHCETAEAAVVTFAHDRLERWPTDLAMARRVAGDVLARYRALRLSGVCPQAIASSRPDAFRAWMAHVYGVTRKRRAWRRLWADYVEACFATCAELDAQVLQATATEEGAIVPLRRVS</sequence>
<gene>
    <name evidence="1" type="ORF">FM069_12695</name>
</gene>
<evidence type="ECO:0000313" key="2">
    <source>
        <dbReference type="Proteomes" id="UP000315235"/>
    </source>
</evidence>
<organism evidence="1 2">
    <name type="scientific">Pseudomonas mangiferae</name>
    <dbReference type="NCBI Taxonomy" id="2593654"/>
    <lineage>
        <taxon>Bacteria</taxon>
        <taxon>Pseudomonadati</taxon>
        <taxon>Pseudomonadota</taxon>
        <taxon>Gammaproteobacteria</taxon>
        <taxon>Pseudomonadales</taxon>
        <taxon>Pseudomonadaceae</taxon>
        <taxon>Pseudomonas</taxon>
    </lineage>
</organism>
<protein>
    <submittedName>
        <fullName evidence="1">Uncharacterized protein</fullName>
    </submittedName>
</protein>
<dbReference type="OrthoDB" id="6165466at2"/>
<accession>A0A553GY26</accession>
<dbReference type="EMBL" id="VJOY01000008">
    <property type="protein sequence ID" value="TRX74396.1"/>
    <property type="molecule type" value="Genomic_DNA"/>
</dbReference>